<keyword evidence="3" id="KW-1185">Reference proteome</keyword>
<dbReference type="Proteomes" id="UP000317214">
    <property type="component" value="Chromosome"/>
</dbReference>
<name>A0A4Y6VA43_9PROT</name>
<accession>A0A4Y6VA43</accession>
<evidence type="ECO:0000256" key="1">
    <source>
        <dbReference type="SAM" id="SignalP"/>
    </source>
</evidence>
<dbReference type="RefSeq" id="WP_141493567.1">
    <property type="nucleotide sequence ID" value="NZ_CP032485.1"/>
</dbReference>
<protein>
    <recommendedName>
        <fullName evidence="4">Secreted protein</fullName>
    </recommendedName>
</protein>
<dbReference type="EMBL" id="CP032485">
    <property type="protein sequence ID" value="QDH25560.1"/>
    <property type="molecule type" value="Genomic_DNA"/>
</dbReference>
<sequence>MRRHFLLKNLAPILLFLATDTLMVHAYSNEPKTTLPDKAGGPARPMTEEQFDQLVSKASRGDSLSLEAISNLYQYSDASYSEGITGALSSALTTNPAKVFQLLRSRSYLPTIADICESRQIEPSPQEVATFYHNAIKAIQSVKSENTSEIKSKCLQRLKSAPK</sequence>
<evidence type="ECO:0000313" key="2">
    <source>
        <dbReference type="EMBL" id="QDH25560.1"/>
    </source>
</evidence>
<organism evidence="2 3">
    <name type="scientific">Neokomagataea tanensis</name>
    <dbReference type="NCBI Taxonomy" id="661191"/>
    <lineage>
        <taxon>Bacteria</taxon>
        <taxon>Pseudomonadati</taxon>
        <taxon>Pseudomonadota</taxon>
        <taxon>Alphaproteobacteria</taxon>
        <taxon>Acetobacterales</taxon>
        <taxon>Acetobacteraceae</taxon>
        <taxon>Neokomagataea</taxon>
    </lineage>
</organism>
<dbReference type="KEGG" id="ntn:D5366_10420"/>
<feature type="chain" id="PRO_5021442210" description="Secreted protein" evidence="1">
    <location>
        <begin position="27"/>
        <end position="163"/>
    </location>
</feature>
<feature type="signal peptide" evidence="1">
    <location>
        <begin position="1"/>
        <end position="26"/>
    </location>
</feature>
<reference evidence="2 3" key="1">
    <citation type="submission" date="2018-09" db="EMBL/GenBank/DDBJ databases">
        <title>The complete genome sequence of Neokomagataea tanensis NBRC 106556(T).</title>
        <authorList>
            <person name="Chua K.-O."/>
            <person name="See-Too W.-S."/>
            <person name="Hong K.-W."/>
            <person name="Yin W.-F."/>
            <person name="Chan K.-G."/>
        </authorList>
    </citation>
    <scope>NUCLEOTIDE SEQUENCE [LARGE SCALE GENOMIC DNA]</scope>
    <source>
        <strain evidence="3">AH13 \ NBRC 106556</strain>
    </source>
</reference>
<dbReference type="AlphaFoldDB" id="A0A4Y6VA43"/>
<evidence type="ECO:0000313" key="3">
    <source>
        <dbReference type="Proteomes" id="UP000317214"/>
    </source>
</evidence>
<keyword evidence="1" id="KW-0732">Signal</keyword>
<evidence type="ECO:0008006" key="4">
    <source>
        <dbReference type="Google" id="ProtNLM"/>
    </source>
</evidence>
<gene>
    <name evidence="2" type="ORF">D5366_10420</name>
</gene>
<proteinExistence type="predicted"/>